<dbReference type="PANTHER" id="PTHR46098">
    <property type="entry name" value="TRNA (CYTOSINE(38)-C(5))-METHYLTRANSFERASE"/>
    <property type="match status" value="1"/>
</dbReference>
<comment type="caution">
    <text evidence="8">The sequence shown here is derived from an EMBL/GenBank/DDBJ whole genome shotgun (WGS) entry which is preliminary data.</text>
</comment>
<dbReference type="AlphaFoldDB" id="A0AAW0ZCU8"/>
<dbReference type="EMBL" id="JAWNGG020000260">
    <property type="protein sequence ID" value="KAK9295455.1"/>
    <property type="molecule type" value="Genomic_DNA"/>
</dbReference>
<dbReference type="EC" id="2.1.1.204" evidence="4"/>
<dbReference type="PRINTS" id="PR00105">
    <property type="entry name" value="C5METTRFRASE"/>
</dbReference>
<gene>
    <name evidence="8" type="ORF">QLX08_010233</name>
</gene>
<evidence type="ECO:0000313" key="9">
    <source>
        <dbReference type="Proteomes" id="UP001432146"/>
    </source>
</evidence>
<dbReference type="Gene3D" id="3.90.120.10">
    <property type="entry name" value="DNA Methylase, subunit A, domain 2"/>
    <property type="match status" value="1"/>
</dbReference>
<evidence type="ECO:0000256" key="6">
    <source>
        <dbReference type="ARBA" id="ARBA00042810"/>
    </source>
</evidence>
<accession>A0AAW0ZCU8</accession>
<evidence type="ECO:0000256" key="1">
    <source>
        <dbReference type="ARBA" id="ARBA00022603"/>
    </source>
</evidence>
<name>A0AAW0ZCU8_9HYME</name>
<evidence type="ECO:0000256" key="5">
    <source>
        <dbReference type="ARBA" id="ARBA00039681"/>
    </source>
</evidence>
<organism evidence="8 9">
    <name type="scientific">Tetragonisca angustula</name>
    <dbReference type="NCBI Taxonomy" id="166442"/>
    <lineage>
        <taxon>Eukaryota</taxon>
        <taxon>Metazoa</taxon>
        <taxon>Ecdysozoa</taxon>
        <taxon>Arthropoda</taxon>
        <taxon>Hexapoda</taxon>
        <taxon>Insecta</taxon>
        <taxon>Pterygota</taxon>
        <taxon>Neoptera</taxon>
        <taxon>Endopterygota</taxon>
        <taxon>Hymenoptera</taxon>
        <taxon>Apocrita</taxon>
        <taxon>Aculeata</taxon>
        <taxon>Apoidea</taxon>
        <taxon>Anthophila</taxon>
        <taxon>Apidae</taxon>
        <taxon>Tetragonisca</taxon>
    </lineage>
</organism>
<dbReference type="InterPro" id="IPR029063">
    <property type="entry name" value="SAM-dependent_MTases_sf"/>
</dbReference>
<dbReference type="InterPro" id="IPR031303">
    <property type="entry name" value="C5_meth_CS"/>
</dbReference>
<dbReference type="Pfam" id="PF00145">
    <property type="entry name" value="DNA_methylase"/>
    <property type="match status" value="2"/>
</dbReference>
<dbReference type="InterPro" id="IPR001525">
    <property type="entry name" value="C5_MeTfrase"/>
</dbReference>
<evidence type="ECO:0000256" key="7">
    <source>
        <dbReference type="PROSITE-ProRule" id="PRU01016"/>
    </source>
</evidence>
<comment type="similarity">
    <text evidence="7">Belongs to the class I-like SAM-binding methyltransferase superfamily. C5-methyltransferase family.</text>
</comment>
<sequence>MRVLELYSGIGGMHYALQESGIKGDIVAAVDINTIANSIYKYNFPDVLLMNCNVQSLSAKQINDLNIDTILMSPPCQPYTRLKTLRYILLENVKGFEKSEMRNAVLKCMNASGFNYKELILSPCQFGIPNTRHRYYLLAKRKDLQFCFDHCTLNFNLPEAVLKALPKSKHNLLAEGAKTDKKCYKLENILENVEASQYLIPRKLLQTRAWLFDVRTSQSDGSCCFTKAYSHYVEGTGSIYCPYTKEIIQQTFLEANKYGKKSLEASEVLQRLMLRYFTPREVCRLMCFPEEFVFPEHVTCKQKYRLLGNSINVHVVSRLIFLLYTEKKIA</sequence>
<keyword evidence="2 7" id="KW-0808">Transferase</keyword>
<evidence type="ECO:0000256" key="4">
    <source>
        <dbReference type="ARBA" id="ARBA00039081"/>
    </source>
</evidence>
<dbReference type="Proteomes" id="UP001432146">
    <property type="component" value="Unassembled WGS sequence"/>
</dbReference>
<keyword evidence="9" id="KW-1185">Reference proteome</keyword>
<protein>
    <recommendedName>
        <fullName evidence="5">tRNA (cytosine(38)-C(5))-methyltransferase</fullName>
        <ecNumber evidence="4">2.1.1.204</ecNumber>
    </recommendedName>
    <alternativeName>
        <fullName evidence="6">DNA (cytosine-5)-methyltransferase-like protein 2</fullName>
    </alternativeName>
</protein>
<dbReference type="SUPFAM" id="SSF53335">
    <property type="entry name" value="S-adenosyl-L-methionine-dependent methyltransferases"/>
    <property type="match status" value="1"/>
</dbReference>
<dbReference type="InterPro" id="IPR050750">
    <property type="entry name" value="C5-MTase"/>
</dbReference>
<keyword evidence="3 7" id="KW-0949">S-adenosyl-L-methionine</keyword>
<dbReference type="GO" id="GO:0032259">
    <property type="term" value="P:methylation"/>
    <property type="evidence" value="ECO:0007669"/>
    <property type="project" value="UniProtKB-KW"/>
</dbReference>
<keyword evidence="1 7" id="KW-0489">Methyltransferase</keyword>
<evidence type="ECO:0000256" key="3">
    <source>
        <dbReference type="ARBA" id="ARBA00022691"/>
    </source>
</evidence>
<evidence type="ECO:0000313" key="8">
    <source>
        <dbReference type="EMBL" id="KAK9295455.1"/>
    </source>
</evidence>
<dbReference type="PANTHER" id="PTHR46098:SF1">
    <property type="entry name" value="TRNA (CYTOSINE(38)-C(5))-METHYLTRANSFERASE"/>
    <property type="match status" value="1"/>
</dbReference>
<reference evidence="8 9" key="1">
    <citation type="submission" date="2024-05" db="EMBL/GenBank/DDBJ databases">
        <title>The nuclear and mitochondrial genome assemblies of Tetragonisca angustula (Apidae: Meliponini), a tiny yet remarkable pollinator in the Neotropics.</title>
        <authorList>
            <person name="Ferrari R."/>
            <person name="Ricardo P.C."/>
            <person name="Dias F.C."/>
            <person name="Araujo N.S."/>
            <person name="Soares D.O."/>
            <person name="Zhou Q.-S."/>
            <person name="Zhu C.-D."/>
            <person name="Coutinho L."/>
            <person name="Airas M.C."/>
            <person name="Batista T.M."/>
        </authorList>
    </citation>
    <scope>NUCLEOTIDE SEQUENCE [LARGE SCALE GENOMIC DNA]</scope>
    <source>
        <strain evidence="8">ASF017062</strain>
        <tissue evidence="8">Abdomen</tissue>
    </source>
</reference>
<feature type="active site" evidence="7">
    <location>
        <position position="76"/>
    </location>
</feature>
<proteinExistence type="inferred from homology"/>
<dbReference type="PROSITE" id="PS00095">
    <property type="entry name" value="C5_MTASE_2"/>
    <property type="match status" value="1"/>
</dbReference>
<dbReference type="GO" id="GO:0008168">
    <property type="term" value="F:methyltransferase activity"/>
    <property type="evidence" value="ECO:0007669"/>
    <property type="project" value="UniProtKB-KW"/>
</dbReference>
<evidence type="ECO:0000256" key="2">
    <source>
        <dbReference type="ARBA" id="ARBA00022679"/>
    </source>
</evidence>
<dbReference type="Gene3D" id="3.40.50.150">
    <property type="entry name" value="Vaccinia Virus protein VP39"/>
    <property type="match status" value="1"/>
</dbReference>
<dbReference type="GO" id="GO:0005634">
    <property type="term" value="C:nucleus"/>
    <property type="evidence" value="ECO:0007669"/>
    <property type="project" value="TreeGrafter"/>
</dbReference>
<dbReference type="PROSITE" id="PS51679">
    <property type="entry name" value="SAM_MT_C5"/>
    <property type="match status" value="1"/>
</dbReference>